<organism evidence="1 2">
    <name type="scientific">Metasolibacillus meyeri</name>
    <dbReference type="NCBI Taxonomy" id="1071052"/>
    <lineage>
        <taxon>Bacteria</taxon>
        <taxon>Bacillati</taxon>
        <taxon>Bacillota</taxon>
        <taxon>Bacilli</taxon>
        <taxon>Bacillales</taxon>
        <taxon>Caryophanaceae</taxon>
        <taxon>Metasolibacillus</taxon>
    </lineage>
</organism>
<evidence type="ECO:0000313" key="2">
    <source>
        <dbReference type="Proteomes" id="UP001344888"/>
    </source>
</evidence>
<accession>A0AAW9NVX6</accession>
<protein>
    <recommendedName>
        <fullName evidence="3">Gp5/Type VI secretion system Vgr protein OB-fold domain-containing protein</fullName>
    </recommendedName>
</protein>
<name>A0AAW9NVX6_9BACL</name>
<reference evidence="1 2" key="1">
    <citation type="submission" date="2023-03" db="EMBL/GenBank/DDBJ databases">
        <title>Bacillus Genome Sequencing.</title>
        <authorList>
            <person name="Dunlap C."/>
        </authorList>
    </citation>
    <scope>NUCLEOTIDE SEQUENCE [LARGE SCALE GENOMIC DNA]</scope>
    <source>
        <strain evidence="1 2">B-59205</strain>
    </source>
</reference>
<comment type="caution">
    <text evidence="1">The sequence shown here is derived from an EMBL/GenBank/DDBJ whole genome shotgun (WGS) entry which is preliminary data.</text>
</comment>
<sequence>MKGGILKHVYTLATKNSMKQPEQFNEAIVGLSLEGKVLEVAKDHIKVHLSIDDKQDKGKAHWFLYASPYTAEGNSGWYAMPEVNDFVHIYFPTQREETGVASNSIRKNRETSATNKLDDPATKYYRTAFGKEIKMSPDEIVITAQDGSVFIRLNEASGIELYSKGAIQFISQADISINASKKISVTAEESISFKCKESNIKMDGSVQMFGKEVKAN</sequence>
<proteinExistence type="predicted"/>
<dbReference type="EMBL" id="JARSFG010000020">
    <property type="protein sequence ID" value="MEC1180065.1"/>
    <property type="molecule type" value="Genomic_DNA"/>
</dbReference>
<keyword evidence="2" id="KW-1185">Reference proteome</keyword>
<evidence type="ECO:0000313" key="1">
    <source>
        <dbReference type="EMBL" id="MEC1180065.1"/>
    </source>
</evidence>
<dbReference type="RefSeq" id="WP_326124575.1">
    <property type="nucleotide sequence ID" value="NZ_JARSFG010000020.1"/>
</dbReference>
<dbReference type="AlphaFoldDB" id="A0AAW9NVX6"/>
<evidence type="ECO:0008006" key="3">
    <source>
        <dbReference type="Google" id="ProtNLM"/>
    </source>
</evidence>
<dbReference type="Proteomes" id="UP001344888">
    <property type="component" value="Unassembled WGS sequence"/>
</dbReference>
<gene>
    <name evidence="1" type="ORF">P9B03_16305</name>
</gene>